<evidence type="ECO:0008006" key="3">
    <source>
        <dbReference type="Google" id="ProtNLM"/>
    </source>
</evidence>
<reference evidence="1 2" key="2">
    <citation type="submission" date="2018-06" db="EMBL/GenBank/DDBJ databases">
        <title>Metagenomic assembly of (sub)arctic Cyanobacteria and their associated microbiome from non-axenic cultures.</title>
        <authorList>
            <person name="Baurain D."/>
        </authorList>
    </citation>
    <scope>NUCLEOTIDE SEQUENCE [LARGE SCALE GENOMIC DNA]</scope>
    <source>
        <strain evidence="1">ULC066bin1</strain>
    </source>
</reference>
<dbReference type="EMBL" id="QBML01000037">
    <property type="protein sequence ID" value="PZO36763.1"/>
    <property type="molecule type" value="Genomic_DNA"/>
</dbReference>
<accession>A0A2W4VV94</accession>
<sequence>MAHTFLVQPGKWTLEGNWIERDSMPIGVKGRTLVGWSKDNFWFTMVTKLTFPNSDREELTMAYKGRIDSDERRFTYVVDDSSLGKVEGEGIIGPDSITQRYWVMGDKKMRTGFQTLYRRDNNVYSLASGIIAGQNLESTMEAVLTRHIDS</sequence>
<organism evidence="1 2">
    <name type="scientific">Pseudanabaena frigida</name>
    <dbReference type="NCBI Taxonomy" id="945775"/>
    <lineage>
        <taxon>Bacteria</taxon>
        <taxon>Bacillati</taxon>
        <taxon>Cyanobacteriota</taxon>
        <taxon>Cyanophyceae</taxon>
        <taxon>Pseudanabaenales</taxon>
        <taxon>Pseudanabaenaceae</taxon>
        <taxon>Pseudanabaena</taxon>
    </lineage>
</organism>
<name>A0A2W4VV94_9CYAN</name>
<dbReference type="Proteomes" id="UP000249467">
    <property type="component" value="Unassembled WGS sequence"/>
</dbReference>
<evidence type="ECO:0000313" key="2">
    <source>
        <dbReference type="Proteomes" id="UP000249467"/>
    </source>
</evidence>
<proteinExistence type="predicted"/>
<comment type="caution">
    <text evidence="1">The sequence shown here is derived from an EMBL/GenBank/DDBJ whole genome shotgun (WGS) entry which is preliminary data.</text>
</comment>
<protein>
    <recommendedName>
        <fullName evidence="3">DUF1579 domain-containing protein</fullName>
    </recommendedName>
</protein>
<dbReference type="AlphaFoldDB" id="A0A2W4VV94"/>
<reference evidence="1 2" key="1">
    <citation type="submission" date="2018-04" db="EMBL/GenBank/DDBJ databases">
        <authorList>
            <person name="Go L.Y."/>
            <person name="Mitchell J.A."/>
        </authorList>
    </citation>
    <scope>NUCLEOTIDE SEQUENCE [LARGE SCALE GENOMIC DNA]</scope>
    <source>
        <strain evidence="1">ULC066bin1</strain>
    </source>
</reference>
<gene>
    <name evidence="1" type="ORF">DCF19_20515</name>
</gene>
<evidence type="ECO:0000313" key="1">
    <source>
        <dbReference type="EMBL" id="PZO36763.1"/>
    </source>
</evidence>